<feature type="non-terminal residue" evidence="2">
    <location>
        <position position="1"/>
    </location>
</feature>
<feature type="region of interest" description="Disordered" evidence="1">
    <location>
        <begin position="56"/>
        <end position="93"/>
    </location>
</feature>
<feature type="compositionally biased region" description="Polar residues" evidence="1">
    <location>
        <begin position="27"/>
        <end position="38"/>
    </location>
</feature>
<evidence type="ECO:0000313" key="3">
    <source>
        <dbReference type="Proteomes" id="UP000789901"/>
    </source>
</evidence>
<reference evidence="2 3" key="1">
    <citation type="submission" date="2021-06" db="EMBL/GenBank/DDBJ databases">
        <authorList>
            <person name="Kallberg Y."/>
            <person name="Tangrot J."/>
            <person name="Rosling A."/>
        </authorList>
    </citation>
    <scope>NUCLEOTIDE SEQUENCE [LARGE SCALE GENOMIC DNA]</scope>
    <source>
        <strain evidence="2 3">120-4 pot B 10/14</strain>
    </source>
</reference>
<name>A0ABN7XGZ6_GIGMA</name>
<evidence type="ECO:0000313" key="2">
    <source>
        <dbReference type="EMBL" id="CAG8854232.1"/>
    </source>
</evidence>
<evidence type="ECO:0000256" key="1">
    <source>
        <dbReference type="SAM" id="MobiDB-lite"/>
    </source>
</evidence>
<accession>A0ABN7XGZ6</accession>
<comment type="caution">
    <text evidence="2">The sequence shown here is derived from an EMBL/GenBank/DDBJ whole genome shotgun (WGS) entry which is preliminary data.</text>
</comment>
<organism evidence="2 3">
    <name type="scientific">Gigaspora margarita</name>
    <dbReference type="NCBI Taxonomy" id="4874"/>
    <lineage>
        <taxon>Eukaryota</taxon>
        <taxon>Fungi</taxon>
        <taxon>Fungi incertae sedis</taxon>
        <taxon>Mucoromycota</taxon>
        <taxon>Glomeromycotina</taxon>
        <taxon>Glomeromycetes</taxon>
        <taxon>Diversisporales</taxon>
        <taxon>Gigasporaceae</taxon>
        <taxon>Gigaspora</taxon>
    </lineage>
</organism>
<keyword evidence="3" id="KW-1185">Reference proteome</keyword>
<proteinExistence type="predicted"/>
<dbReference type="Proteomes" id="UP000789901">
    <property type="component" value="Unassembled WGS sequence"/>
</dbReference>
<gene>
    <name evidence="2" type="ORF">GMARGA_LOCUS43053</name>
</gene>
<feature type="compositionally biased region" description="Low complexity" evidence="1">
    <location>
        <begin position="11"/>
        <end position="26"/>
    </location>
</feature>
<dbReference type="EMBL" id="CAJVQB010135069">
    <property type="protein sequence ID" value="CAG8854232.1"/>
    <property type="molecule type" value="Genomic_DNA"/>
</dbReference>
<feature type="compositionally biased region" description="Polar residues" evidence="1">
    <location>
        <begin position="56"/>
        <end position="72"/>
    </location>
</feature>
<sequence>TRRRNEDVSETVTTSNNRDNVSNVNNADGNSGHNTNDVGGNLDREKVPLLCNNAPLSNLANTTSTPNISASRTDSDISMVDVGGSQPLEPINE</sequence>
<protein>
    <submittedName>
        <fullName evidence="2">15810_t:CDS:1</fullName>
    </submittedName>
</protein>
<feature type="region of interest" description="Disordered" evidence="1">
    <location>
        <begin position="1"/>
        <end position="43"/>
    </location>
</feature>
<feature type="non-terminal residue" evidence="2">
    <location>
        <position position="93"/>
    </location>
</feature>